<comment type="caution">
    <text evidence="1">The sequence shown here is derived from an EMBL/GenBank/DDBJ whole genome shotgun (WGS) entry which is preliminary data.</text>
</comment>
<keyword evidence="2" id="KW-1185">Reference proteome</keyword>
<protein>
    <submittedName>
        <fullName evidence="1">Uncharacterized protein</fullName>
    </submittedName>
</protein>
<sequence>MVRPLNHQRRLSDAAHAQHQAGWLARILDQLIEHLQLSSSPDEDCDGRGNLPWHRKGLGWDVDNDVLHRTRVDDVACNGRRIIPGKVLCHYDHDPFRARSVQDGTVCVSGRSTLTTRLQLGLSGTLGSLVES</sequence>
<dbReference type="EMBL" id="BSTI01000046">
    <property type="protein sequence ID" value="GLY71716.1"/>
    <property type="molecule type" value="Genomic_DNA"/>
</dbReference>
<accession>A0A9W6R9H0</accession>
<name>A0A9W6R9H0_9PSEU</name>
<dbReference type="Proteomes" id="UP001165136">
    <property type="component" value="Unassembled WGS sequence"/>
</dbReference>
<dbReference type="AlphaFoldDB" id="A0A9W6R9H0"/>
<evidence type="ECO:0000313" key="2">
    <source>
        <dbReference type="Proteomes" id="UP001165136"/>
    </source>
</evidence>
<organism evidence="1 2">
    <name type="scientific">Amycolatopsis taiwanensis</name>
    <dbReference type="NCBI Taxonomy" id="342230"/>
    <lineage>
        <taxon>Bacteria</taxon>
        <taxon>Bacillati</taxon>
        <taxon>Actinomycetota</taxon>
        <taxon>Actinomycetes</taxon>
        <taxon>Pseudonocardiales</taxon>
        <taxon>Pseudonocardiaceae</taxon>
        <taxon>Amycolatopsis</taxon>
    </lineage>
</organism>
<gene>
    <name evidence="1" type="ORF">Atai01_83350</name>
</gene>
<reference evidence="1" key="1">
    <citation type="submission" date="2023-03" db="EMBL/GenBank/DDBJ databases">
        <title>Amycolatopsis taiwanensis NBRC 103393.</title>
        <authorList>
            <person name="Ichikawa N."/>
            <person name="Sato H."/>
            <person name="Tonouchi N."/>
        </authorList>
    </citation>
    <scope>NUCLEOTIDE SEQUENCE</scope>
    <source>
        <strain evidence="1">NBRC 103393</strain>
    </source>
</reference>
<proteinExistence type="predicted"/>
<evidence type="ECO:0000313" key="1">
    <source>
        <dbReference type="EMBL" id="GLY71716.1"/>
    </source>
</evidence>